<dbReference type="GO" id="GO:0102559">
    <property type="term" value="F:peptide chain release factor N(5)-glutamine methyltransferase activity"/>
    <property type="evidence" value="ECO:0007669"/>
    <property type="project" value="UniProtKB-EC"/>
</dbReference>
<protein>
    <recommendedName>
        <fullName evidence="1">peptide chain release factor N(5)-glutamine methyltransferase</fullName>
        <ecNumber evidence="1">2.1.1.297</ecNumber>
    </recommendedName>
</protein>
<evidence type="ECO:0000313" key="9">
    <source>
        <dbReference type="Proteomes" id="UP000001822"/>
    </source>
</evidence>
<keyword evidence="8" id="KW-0560">Oxidoreductase</keyword>
<evidence type="ECO:0000256" key="2">
    <source>
        <dbReference type="ARBA" id="ARBA00022603"/>
    </source>
</evidence>
<evidence type="ECO:0000256" key="4">
    <source>
        <dbReference type="ARBA" id="ARBA00022691"/>
    </source>
</evidence>
<dbReference type="InterPro" id="IPR029063">
    <property type="entry name" value="SAM-dependent_MTases_sf"/>
</dbReference>
<dbReference type="GO" id="GO:0032259">
    <property type="term" value="P:methylation"/>
    <property type="evidence" value="ECO:0007669"/>
    <property type="project" value="UniProtKB-KW"/>
</dbReference>
<dbReference type="Proteomes" id="UP000001822">
    <property type="component" value="Chromosome"/>
</dbReference>
<name>A0A6N4SMK2_CYTH3</name>
<evidence type="ECO:0000313" key="8">
    <source>
        <dbReference type="EMBL" id="ABG57494.1"/>
    </source>
</evidence>
<accession>A0A6N4SMK2</accession>
<dbReference type="EMBL" id="CP000383">
    <property type="protein sequence ID" value="ABG57494.1"/>
    <property type="molecule type" value="Genomic_DNA"/>
</dbReference>
<dbReference type="Gene3D" id="1.10.8.10">
    <property type="entry name" value="DNA helicase RuvA subunit, C-terminal domain"/>
    <property type="match status" value="1"/>
</dbReference>
<dbReference type="InterPro" id="IPR002052">
    <property type="entry name" value="DNA_methylase_N6_adenine_CS"/>
</dbReference>
<dbReference type="Pfam" id="PF17827">
    <property type="entry name" value="PrmC_N"/>
    <property type="match status" value="1"/>
</dbReference>
<dbReference type="PANTHER" id="PTHR18895:SF74">
    <property type="entry name" value="MTRF1L RELEASE FACTOR GLUTAMINE METHYLTRANSFERASE"/>
    <property type="match status" value="1"/>
</dbReference>
<dbReference type="RefSeq" id="WP_011583610.1">
    <property type="nucleotide sequence ID" value="NC_008255.1"/>
</dbReference>
<dbReference type="SUPFAM" id="SSF53335">
    <property type="entry name" value="S-adenosyl-L-methionine-dependent methyltransferases"/>
    <property type="match status" value="1"/>
</dbReference>
<dbReference type="InterPro" id="IPR007848">
    <property type="entry name" value="Small_mtfrase_dom"/>
</dbReference>
<feature type="domain" description="Release factor glutamine methyltransferase N-terminal" evidence="7">
    <location>
        <begin position="12"/>
        <end position="81"/>
    </location>
</feature>
<feature type="domain" description="Methyltransferase small" evidence="6">
    <location>
        <begin position="117"/>
        <end position="207"/>
    </location>
</feature>
<evidence type="ECO:0000256" key="3">
    <source>
        <dbReference type="ARBA" id="ARBA00022679"/>
    </source>
</evidence>
<keyword evidence="2" id="KW-0489">Methyltransferase</keyword>
<dbReference type="Gene3D" id="3.40.50.150">
    <property type="entry name" value="Vaccinia Virus protein VP39"/>
    <property type="match status" value="1"/>
</dbReference>
<evidence type="ECO:0000256" key="5">
    <source>
        <dbReference type="ARBA" id="ARBA00048391"/>
    </source>
</evidence>
<keyword evidence="4" id="KW-0949">S-adenosyl-L-methionine</keyword>
<sequence>MNQLRKIPAKNLLEAAKNSFRQYDTAERERILYLLFEDIFHFTRIDFLINKQVNWSEANQQALDGYLSRLNSFEPVQYIIGKTFFYDSYFNVTPATLIPRPETEELVALIITENNSAAPQIIDIGTGTGCIAISLAKKIKGARVTAVDISTEALAVAEENALKNEVSVSFLEMNFLTQHSSIQSSFDIIVSNPPYVLQSEKKEMRENVLAHEPHLALFVEDGNALIYYDALLKFASSHLHKDGTFYAEINEQKGNELIKLAHTYGFADSTIIKDLYQKDRIIKARRK</sequence>
<dbReference type="InterPro" id="IPR040758">
    <property type="entry name" value="PrmC_N"/>
</dbReference>
<dbReference type="KEGG" id="chu:CHU_0202"/>
<dbReference type="PANTHER" id="PTHR18895">
    <property type="entry name" value="HEMK METHYLTRANSFERASE"/>
    <property type="match status" value="1"/>
</dbReference>
<proteinExistence type="predicted"/>
<dbReference type="InterPro" id="IPR019874">
    <property type="entry name" value="RF_methyltr_PrmC"/>
</dbReference>
<dbReference type="InterPro" id="IPR004556">
    <property type="entry name" value="HemK-like"/>
</dbReference>
<dbReference type="PROSITE" id="PS00092">
    <property type="entry name" value="N6_MTASE"/>
    <property type="match status" value="1"/>
</dbReference>
<dbReference type="GO" id="GO:0003676">
    <property type="term" value="F:nucleic acid binding"/>
    <property type="evidence" value="ECO:0007669"/>
    <property type="project" value="InterPro"/>
</dbReference>
<dbReference type="OrthoDB" id="9800643at2"/>
<reference evidence="8 9" key="1">
    <citation type="journal article" date="2007" name="Appl. Environ. Microbiol.">
        <title>Genome sequence of the cellulolytic gliding bacterium Cytophaga hutchinsonii.</title>
        <authorList>
            <person name="Xie G."/>
            <person name="Bruce D.C."/>
            <person name="Challacombe J.F."/>
            <person name="Chertkov O."/>
            <person name="Detter J.C."/>
            <person name="Gilna P."/>
            <person name="Han C.S."/>
            <person name="Lucas S."/>
            <person name="Misra M."/>
            <person name="Myers G.L."/>
            <person name="Richardson P."/>
            <person name="Tapia R."/>
            <person name="Thayer N."/>
            <person name="Thompson L.S."/>
            <person name="Brettin T.S."/>
            <person name="Henrissat B."/>
            <person name="Wilson D.B."/>
            <person name="McBride M.J."/>
        </authorList>
    </citation>
    <scope>NUCLEOTIDE SEQUENCE [LARGE SCALE GENOMIC DNA]</scope>
    <source>
        <strain evidence="9">ATCC 33406 / DSM 1761 / CIP 103989 / NBRC 15051 / NCIMB 9469 / D465</strain>
    </source>
</reference>
<dbReference type="CDD" id="cd02440">
    <property type="entry name" value="AdoMet_MTases"/>
    <property type="match status" value="1"/>
</dbReference>
<dbReference type="GO" id="GO:0016491">
    <property type="term" value="F:oxidoreductase activity"/>
    <property type="evidence" value="ECO:0007669"/>
    <property type="project" value="UniProtKB-KW"/>
</dbReference>
<keyword evidence="9" id="KW-1185">Reference proteome</keyword>
<dbReference type="InterPro" id="IPR050320">
    <property type="entry name" value="N5-glutamine_MTase"/>
</dbReference>
<dbReference type="Pfam" id="PF05175">
    <property type="entry name" value="MTS"/>
    <property type="match status" value="1"/>
</dbReference>
<evidence type="ECO:0000259" key="7">
    <source>
        <dbReference type="Pfam" id="PF17827"/>
    </source>
</evidence>
<evidence type="ECO:0000256" key="1">
    <source>
        <dbReference type="ARBA" id="ARBA00012771"/>
    </source>
</evidence>
<dbReference type="NCBIfam" id="TIGR03534">
    <property type="entry name" value="RF_mod_PrmC"/>
    <property type="match status" value="1"/>
</dbReference>
<dbReference type="EC" id="2.1.1.297" evidence="1"/>
<gene>
    <name evidence="8" type="primary">hemG</name>
    <name evidence="8" type="ordered locus">CHU_0202</name>
</gene>
<comment type="catalytic activity">
    <reaction evidence="5">
        <text>L-glutaminyl-[peptide chain release factor] + S-adenosyl-L-methionine = N(5)-methyl-L-glutaminyl-[peptide chain release factor] + S-adenosyl-L-homocysteine + H(+)</text>
        <dbReference type="Rhea" id="RHEA:42896"/>
        <dbReference type="Rhea" id="RHEA-COMP:10271"/>
        <dbReference type="Rhea" id="RHEA-COMP:10272"/>
        <dbReference type="ChEBI" id="CHEBI:15378"/>
        <dbReference type="ChEBI" id="CHEBI:30011"/>
        <dbReference type="ChEBI" id="CHEBI:57856"/>
        <dbReference type="ChEBI" id="CHEBI:59789"/>
        <dbReference type="ChEBI" id="CHEBI:61891"/>
        <dbReference type="EC" id="2.1.1.297"/>
    </reaction>
</comment>
<keyword evidence="3" id="KW-0808">Transferase</keyword>
<organism evidence="8 9">
    <name type="scientific">Cytophaga hutchinsonii (strain ATCC 33406 / DSM 1761 / CIP 103989 / NBRC 15051 / NCIMB 9469 / D465)</name>
    <dbReference type="NCBI Taxonomy" id="269798"/>
    <lineage>
        <taxon>Bacteria</taxon>
        <taxon>Pseudomonadati</taxon>
        <taxon>Bacteroidota</taxon>
        <taxon>Cytophagia</taxon>
        <taxon>Cytophagales</taxon>
        <taxon>Cytophagaceae</taxon>
        <taxon>Cytophaga</taxon>
    </lineage>
</organism>
<dbReference type="NCBIfam" id="TIGR00536">
    <property type="entry name" value="hemK_fam"/>
    <property type="match status" value="1"/>
</dbReference>
<evidence type="ECO:0000259" key="6">
    <source>
        <dbReference type="Pfam" id="PF05175"/>
    </source>
</evidence>
<dbReference type="AlphaFoldDB" id="A0A6N4SMK2"/>